<dbReference type="EMBL" id="AGNL01000920">
    <property type="protein sequence ID" value="EJK77413.1"/>
    <property type="molecule type" value="Genomic_DNA"/>
</dbReference>
<dbReference type="Proteomes" id="UP000266841">
    <property type="component" value="Unassembled WGS sequence"/>
</dbReference>
<reference evidence="1 2" key="1">
    <citation type="journal article" date="2012" name="Genome Biol.">
        <title>Genome and low-iron response of an oceanic diatom adapted to chronic iron limitation.</title>
        <authorList>
            <person name="Lommer M."/>
            <person name="Specht M."/>
            <person name="Roy A.S."/>
            <person name="Kraemer L."/>
            <person name="Andreson R."/>
            <person name="Gutowska M.A."/>
            <person name="Wolf J."/>
            <person name="Bergner S.V."/>
            <person name="Schilhabel M.B."/>
            <person name="Klostermeier U.C."/>
            <person name="Beiko R.G."/>
            <person name="Rosenstiel P."/>
            <person name="Hippler M."/>
            <person name="Laroche J."/>
        </authorList>
    </citation>
    <scope>NUCLEOTIDE SEQUENCE [LARGE SCALE GENOMIC DNA]</scope>
    <source>
        <strain evidence="1 2">CCMP1005</strain>
    </source>
</reference>
<organism evidence="1 2">
    <name type="scientific">Thalassiosira oceanica</name>
    <name type="common">Marine diatom</name>
    <dbReference type="NCBI Taxonomy" id="159749"/>
    <lineage>
        <taxon>Eukaryota</taxon>
        <taxon>Sar</taxon>
        <taxon>Stramenopiles</taxon>
        <taxon>Ochrophyta</taxon>
        <taxon>Bacillariophyta</taxon>
        <taxon>Coscinodiscophyceae</taxon>
        <taxon>Thalassiosirophycidae</taxon>
        <taxon>Thalassiosirales</taxon>
        <taxon>Thalassiosiraceae</taxon>
        <taxon>Thalassiosira</taxon>
    </lineage>
</organism>
<protein>
    <submittedName>
        <fullName evidence="1">Uncharacterized protein</fullName>
    </submittedName>
</protein>
<keyword evidence="2" id="KW-1185">Reference proteome</keyword>
<evidence type="ECO:0000313" key="1">
    <source>
        <dbReference type="EMBL" id="EJK77413.1"/>
    </source>
</evidence>
<proteinExistence type="predicted"/>
<dbReference type="AlphaFoldDB" id="K0TF62"/>
<comment type="caution">
    <text evidence="1">The sequence shown here is derived from an EMBL/GenBank/DDBJ whole genome shotgun (WGS) entry which is preliminary data.</text>
</comment>
<gene>
    <name evidence="1" type="ORF">THAOC_00759</name>
</gene>
<sequence length="355" mass="38222">EISLISNVVQYSASHVLGGSHALSLHGCLNDGTGTKIPVSAKLDVTRRSSTDEVEFKGCISIGGGRSFALSATSDKTSFVGPSDSIALTVGEEIFLDARDGEEEEEIFQECQVSLGSGDWTDHCQHVVATTLRQSNAKPSVIKEWSDKAKSCRDDEMGEEKVLSSAYDLLVRTSSSEVALETILGLVALHPAPHVVIFWLRVSPPFVPSFLVSQIKMMTMQGSVRADGSTFANPLPRERGGKIKSIGQAGSELILQNGTTENKYAVEATLAGVDAAKKYSSLLDKVYAVLTPERLQSLQGGTASIDDIRGRVDSVSGELVGIRHKSDGRSPSTILQFTRIQERVIEARTIEPPFE</sequence>
<evidence type="ECO:0000313" key="2">
    <source>
        <dbReference type="Proteomes" id="UP000266841"/>
    </source>
</evidence>
<name>K0TF62_THAOC</name>
<feature type="non-terminal residue" evidence="1">
    <location>
        <position position="1"/>
    </location>
</feature>
<accession>K0TF62</accession>